<dbReference type="InterPro" id="IPR016193">
    <property type="entry name" value="Cytidine_deaminase-like"/>
</dbReference>
<evidence type="ECO:0000259" key="1">
    <source>
        <dbReference type="PROSITE" id="PS51747"/>
    </source>
</evidence>
<dbReference type="SUPFAM" id="SSF53927">
    <property type="entry name" value="Cytidine deaminase-like"/>
    <property type="match status" value="1"/>
</dbReference>
<feature type="domain" description="CMP/dCMP-type deaminase" evidence="1">
    <location>
        <begin position="12"/>
        <end position="114"/>
    </location>
</feature>
<dbReference type="CDD" id="cd01285">
    <property type="entry name" value="nucleoside_deaminase"/>
    <property type="match status" value="1"/>
</dbReference>
<name>A0ABY2XI72_9GAMM</name>
<dbReference type="Proteomes" id="UP000739180">
    <property type="component" value="Unassembled WGS sequence"/>
</dbReference>
<comment type="caution">
    <text evidence="2">The sequence shown here is derived from an EMBL/GenBank/DDBJ whole genome shotgun (WGS) entry which is preliminary data.</text>
</comment>
<gene>
    <name evidence="2" type="ORF">FGS76_17400</name>
</gene>
<accession>A0ABY2XI72</accession>
<reference evidence="2 3" key="1">
    <citation type="submission" date="2019-05" db="EMBL/GenBank/DDBJ databases">
        <title>Genome of Alcanivorax gelatiniphagus, an oil degrading marine bacteria.</title>
        <authorList>
            <person name="Kwon K.K."/>
        </authorList>
    </citation>
    <scope>NUCLEOTIDE SEQUENCE [LARGE SCALE GENOMIC DNA]</scope>
    <source>
        <strain evidence="2 3">MEBiC 08158</strain>
    </source>
</reference>
<dbReference type="InterPro" id="IPR002125">
    <property type="entry name" value="CMP_dCMP_dom"/>
</dbReference>
<dbReference type="Gene3D" id="3.40.140.10">
    <property type="entry name" value="Cytidine Deaminase, domain 2"/>
    <property type="match status" value="1"/>
</dbReference>
<dbReference type="EMBL" id="VCQT01000045">
    <property type="protein sequence ID" value="TMW11075.1"/>
    <property type="molecule type" value="Genomic_DNA"/>
</dbReference>
<evidence type="ECO:0000313" key="3">
    <source>
        <dbReference type="Proteomes" id="UP000739180"/>
    </source>
</evidence>
<dbReference type="RefSeq" id="WP_138773911.1">
    <property type="nucleotide sequence ID" value="NZ_JBHSSX010000039.1"/>
</dbReference>
<keyword evidence="3" id="KW-1185">Reference proteome</keyword>
<evidence type="ECO:0000313" key="2">
    <source>
        <dbReference type="EMBL" id="TMW11075.1"/>
    </source>
</evidence>
<dbReference type="Pfam" id="PF00383">
    <property type="entry name" value="dCMP_cyt_deam_1"/>
    <property type="match status" value="1"/>
</dbReference>
<protein>
    <submittedName>
        <fullName evidence="2">Nucleoside deaminase</fullName>
    </submittedName>
</protein>
<proteinExistence type="predicted"/>
<dbReference type="PANTHER" id="PTHR11079">
    <property type="entry name" value="CYTOSINE DEAMINASE FAMILY MEMBER"/>
    <property type="match status" value="1"/>
</dbReference>
<organism evidence="2 3">
    <name type="scientific">Alloalcanivorax gelatiniphagus</name>
    <dbReference type="NCBI Taxonomy" id="1194167"/>
    <lineage>
        <taxon>Bacteria</taxon>
        <taxon>Pseudomonadati</taxon>
        <taxon>Pseudomonadota</taxon>
        <taxon>Gammaproteobacteria</taxon>
        <taxon>Oceanospirillales</taxon>
        <taxon>Alcanivoracaceae</taxon>
        <taxon>Alloalcanivorax</taxon>
    </lineage>
</organism>
<dbReference type="PANTHER" id="PTHR11079:SF179">
    <property type="entry name" value="TRNA(ADENINE(34)) DEAMINASE, CHLOROPLASTIC"/>
    <property type="match status" value="1"/>
</dbReference>
<sequence length="158" mass="17062">MAITHTDRAHLEHCLDLAEQALEAGDQPFGSLLVDEDGTILLAARNRVGGGDHTRHPEFEIARWAAQNLPAERRARATVYTSGEHCPMCAAAHAWVGLGPIVYASSGEQLRGWLAELGLPPAPVAGLSIRQVAPSVPVKGPVPDLSERVRALHLRYRD</sequence>
<dbReference type="PROSITE" id="PS51747">
    <property type="entry name" value="CYT_DCMP_DEAMINASES_2"/>
    <property type="match status" value="1"/>
</dbReference>